<proteinExistence type="predicted"/>
<feature type="transmembrane region" description="Helical" evidence="2">
    <location>
        <begin position="143"/>
        <end position="166"/>
    </location>
</feature>
<dbReference type="EMBL" id="CAXLJM020000049">
    <property type="protein sequence ID" value="CAL8114168.1"/>
    <property type="molecule type" value="Genomic_DNA"/>
</dbReference>
<comment type="caution">
    <text evidence="3">The sequence shown here is derived from an EMBL/GenBank/DDBJ whole genome shotgun (WGS) entry which is preliminary data.</text>
</comment>
<organism evidence="3 4">
    <name type="scientific">Orchesella dallaii</name>
    <dbReference type="NCBI Taxonomy" id="48710"/>
    <lineage>
        <taxon>Eukaryota</taxon>
        <taxon>Metazoa</taxon>
        <taxon>Ecdysozoa</taxon>
        <taxon>Arthropoda</taxon>
        <taxon>Hexapoda</taxon>
        <taxon>Collembola</taxon>
        <taxon>Entomobryomorpha</taxon>
        <taxon>Entomobryoidea</taxon>
        <taxon>Orchesellidae</taxon>
        <taxon>Orchesellinae</taxon>
        <taxon>Orchesella</taxon>
    </lineage>
</organism>
<keyword evidence="4" id="KW-1185">Reference proteome</keyword>
<dbReference type="Proteomes" id="UP001642540">
    <property type="component" value="Unassembled WGS sequence"/>
</dbReference>
<sequence>MVYMHENLIKECSLRTKVKTRILKPRRQELVVGNEESGQASPSSTTTVAKSDNAADNDESHNSLPWVANDTNFASDNDIANISPYEDSDNNEHVNDDNGDDDDDENRPPNAGTEGGGGSGDWFGNGRNNPHGPETFFDFFKQFMLAAAIAILILLASDLINGIFQLPGTTHKLRKRRLRKRIRIKLLH</sequence>
<feature type="compositionally biased region" description="Polar residues" evidence="1">
    <location>
        <begin position="36"/>
        <end position="50"/>
    </location>
</feature>
<keyword evidence="2" id="KW-0472">Membrane</keyword>
<feature type="compositionally biased region" description="Polar residues" evidence="1">
    <location>
        <begin position="69"/>
        <end position="80"/>
    </location>
</feature>
<reference evidence="3 4" key="1">
    <citation type="submission" date="2024-08" db="EMBL/GenBank/DDBJ databases">
        <authorList>
            <person name="Cucini C."/>
            <person name="Frati F."/>
        </authorList>
    </citation>
    <scope>NUCLEOTIDE SEQUENCE [LARGE SCALE GENOMIC DNA]</scope>
</reference>
<evidence type="ECO:0000313" key="3">
    <source>
        <dbReference type="EMBL" id="CAL8114168.1"/>
    </source>
</evidence>
<keyword evidence="2" id="KW-1133">Transmembrane helix</keyword>
<gene>
    <name evidence="3" type="ORF">ODALV1_LOCUS16344</name>
</gene>
<evidence type="ECO:0000256" key="2">
    <source>
        <dbReference type="SAM" id="Phobius"/>
    </source>
</evidence>
<feature type="region of interest" description="Disordered" evidence="1">
    <location>
        <begin position="29"/>
        <end position="128"/>
    </location>
</feature>
<name>A0ABP1R201_9HEXA</name>
<protein>
    <submittedName>
        <fullName evidence="3">Uncharacterized protein</fullName>
    </submittedName>
</protein>
<feature type="compositionally biased region" description="Gly residues" evidence="1">
    <location>
        <begin position="113"/>
        <end position="123"/>
    </location>
</feature>
<accession>A0ABP1R201</accession>
<evidence type="ECO:0000313" key="4">
    <source>
        <dbReference type="Proteomes" id="UP001642540"/>
    </source>
</evidence>
<keyword evidence="2" id="KW-0812">Transmembrane</keyword>
<evidence type="ECO:0000256" key="1">
    <source>
        <dbReference type="SAM" id="MobiDB-lite"/>
    </source>
</evidence>